<dbReference type="HOGENOM" id="CLU_041013_4_2_9"/>
<keyword evidence="2" id="KW-0966">Cell projection</keyword>
<dbReference type="GO" id="GO:0005886">
    <property type="term" value="C:plasma membrane"/>
    <property type="evidence" value="ECO:0007669"/>
    <property type="project" value="TreeGrafter"/>
</dbReference>
<feature type="region of interest" description="Disordered" evidence="1">
    <location>
        <begin position="96"/>
        <end position="125"/>
    </location>
</feature>
<reference evidence="2 3" key="1">
    <citation type="submission" date="2011-11" db="EMBL/GenBank/DDBJ databases">
        <title>The Noncontiguous Finished genome of Desulfosporosinus youngiae DSM 17734.</title>
        <authorList>
            <consortium name="US DOE Joint Genome Institute (JGI-PGF)"/>
            <person name="Lucas S."/>
            <person name="Han J."/>
            <person name="Lapidus A."/>
            <person name="Cheng J.-F."/>
            <person name="Goodwin L."/>
            <person name="Pitluck S."/>
            <person name="Peters L."/>
            <person name="Ovchinnikova G."/>
            <person name="Lu M."/>
            <person name="Land M.L."/>
            <person name="Hauser L."/>
            <person name="Pester M."/>
            <person name="Spring S."/>
            <person name="Ollivier B."/>
            <person name="Rattei T."/>
            <person name="Klenk H.-P."/>
            <person name="Wagner M."/>
            <person name="Loy A."/>
            <person name="Woyke T.J."/>
        </authorList>
    </citation>
    <scope>NUCLEOTIDE SEQUENCE [LARGE SCALE GENOMIC DNA]</scope>
    <source>
        <strain evidence="2 3">DSM 17734</strain>
    </source>
</reference>
<dbReference type="EMBL" id="CM001441">
    <property type="protein sequence ID" value="EHQ90219.1"/>
    <property type="molecule type" value="Genomic_DNA"/>
</dbReference>
<evidence type="ECO:0000313" key="2">
    <source>
        <dbReference type="EMBL" id="EHQ90219.1"/>
    </source>
</evidence>
<sequence length="125" mass="13738">MIDKKENDARKPLKKDKAAALIYDQTGAPRVVAKGAGEVARKMIETAQAEGIPIQKNEVLVEALMQVELTKEIPPQLYRAVAELLAFIYRLNNAKSHSGSSSAIHNSENAPQTIKDSKKRREGSL</sequence>
<dbReference type="AlphaFoldDB" id="H5XVR3"/>
<dbReference type="Proteomes" id="UP000005104">
    <property type="component" value="Chromosome"/>
</dbReference>
<evidence type="ECO:0000313" key="3">
    <source>
        <dbReference type="Proteomes" id="UP000005104"/>
    </source>
</evidence>
<dbReference type="InterPro" id="IPR006135">
    <property type="entry name" value="T3SS_substrate_exporter"/>
</dbReference>
<keyword evidence="2" id="KW-0282">Flagellum</keyword>
<feature type="compositionally biased region" description="Low complexity" evidence="1">
    <location>
        <begin position="96"/>
        <end position="109"/>
    </location>
</feature>
<dbReference type="PANTHER" id="PTHR30531">
    <property type="entry name" value="FLAGELLAR BIOSYNTHETIC PROTEIN FLHB"/>
    <property type="match status" value="1"/>
</dbReference>
<proteinExistence type="predicted"/>
<organism evidence="2 3">
    <name type="scientific">Desulfosporosinus youngiae DSM 17734</name>
    <dbReference type="NCBI Taxonomy" id="768710"/>
    <lineage>
        <taxon>Bacteria</taxon>
        <taxon>Bacillati</taxon>
        <taxon>Bacillota</taxon>
        <taxon>Clostridia</taxon>
        <taxon>Eubacteriales</taxon>
        <taxon>Desulfitobacteriaceae</taxon>
        <taxon>Desulfosporosinus</taxon>
    </lineage>
</organism>
<dbReference type="GO" id="GO:0009306">
    <property type="term" value="P:protein secretion"/>
    <property type="evidence" value="ECO:0007669"/>
    <property type="project" value="InterPro"/>
</dbReference>
<dbReference type="InterPro" id="IPR029025">
    <property type="entry name" value="T3SS_substrate_exporter_C"/>
</dbReference>
<keyword evidence="2" id="KW-0969">Cilium</keyword>
<protein>
    <submittedName>
        <fullName evidence="2">Uncharacterized protein, cytoplasmic domain of flagellar protein FhlB like protein</fullName>
    </submittedName>
</protein>
<name>H5XVR3_9FIRM</name>
<dbReference type="PANTHER" id="PTHR30531:SF12">
    <property type="entry name" value="FLAGELLAR BIOSYNTHETIC PROTEIN FLHB"/>
    <property type="match status" value="1"/>
</dbReference>
<dbReference type="RefSeq" id="WP_007784507.1">
    <property type="nucleotide sequence ID" value="NZ_CM001441.1"/>
</dbReference>
<accession>H5XVR3</accession>
<dbReference type="Gene3D" id="3.40.1690.10">
    <property type="entry name" value="secretion proteins EscU"/>
    <property type="match status" value="1"/>
</dbReference>
<evidence type="ECO:0000256" key="1">
    <source>
        <dbReference type="SAM" id="MobiDB-lite"/>
    </source>
</evidence>
<dbReference type="SUPFAM" id="SSF160544">
    <property type="entry name" value="EscU C-terminal domain-like"/>
    <property type="match status" value="1"/>
</dbReference>
<keyword evidence="3" id="KW-1185">Reference proteome</keyword>
<dbReference type="Pfam" id="PF01312">
    <property type="entry name" value="Bac_export_2"/>
    <property type="match status" value="1"/>
</dbReference>
<dbReference type="eggNOG" id="COG2257">
    <property type="taxonomic scope" value="Bacteria"/>
</dbReference>
<gene>
    <name evidence="2" type="ORF">DesyoDRAFT_3187</name>
</gene>
<dbReference type="OrthoDB" id="9810419at2"/>
<dbReference type="STRING" id="768710.DesyoDRAFT_3187"/>